<organism evidence="5 8">
    <name type="scientific">Rhodococcus erythropolis</name>
    <name type="common">Arthrobacter picolinophilus</name>
    <dbReference type="NCBI Taxonomy" id="1833"/>
    <lineage>
        <taxon>Bacteria</taxon>
        <taxon>Bacillati</taxon>
        <taxon>Actinomycetota</taxon>
        <taxon>Actinomycetes</taxon>
        <taxon>Mycobacteriales</taxon>
        <taxon>Nocardiaceae</taxon>
        <taxon>Rhodococcus</taxon>
        <taxon>Rhodococcus erythropolis group</taxon>
    </lineage>
</organism>
<dbReference type="InterPro" id="IPR029016">
    <property type="entry name" value="GAF-like_dom_sf"/>
</dbReference>
<dbReference type="EMBL" id="JAECSB010000085">
    <property type="protein sequence ID" value="MBH5146104.1"/>
    <property type="molecule type" value="Genomic_DNA"/>
</dbReference>
<reference evidence="5 8" key="1">
    <citation type="journal article" date="2017" name="Poromechanics V (2013)">
        <title>Genomic Characterization of the Arsenic-Tolerant Actinobacterium, &lt;i&gt;Rhodococcus erythropolis&lt;/i&gt; S43.</title>
        <authorList>
            <person name="Retamal-Morales G."/>
            <person name="Mehnert M."/>
            <person name="Schwabe R."/>
            <person name="Tischler D."/>
            <person name="Schloemann M."/>
            <person name="Levican G.J."/>
        </authorList>
    </citation>
    <scope>NUCLEOTIDE SEQUENCE [LARGE SCALE GENOMIC DNA]</scope>
    <source>
        <strain evidence="5 8">S43</strain>
    </source>
</reference>
<evidence type="ECO:0000313" key="5">
    <source>
        <dbReference type="EMBL" id="KAB2585434.1"/>
    </source>
</evidence>
<dbReference type="PANTHER" id="PTHR24421:SF56">
    <property type="entry name" value="OXYGEN SENSOR HISTIDINE KINASE RESPONSE REGULATOR DOST"/>
    <property type="match status" value="1"/>
</dbReference>
<dbReference type="Pfam" id="PF02518">
    <property type="entry name" value="HATPase_c"/>
    <property type="match status" value="1"/>
</dbReference>
<dbReference type="InterPro" id="IPR036890">
    <property type="entry name" value="HATPase_C_sf"/>
</dbReference>
<name>A0A0C2VKU6_RHOER</name>
<reference evidence="7" key="3">
    <citation type="submission" date="2023-08" db="EMBL/GenBank/DDBJ databases">
        <title>Isolation and Characterization of Rhodococcus erythropolis MGMM8.</title>
        <authorList>
            <person name="Diabankana R.G.C."/>
            <person name="Afordoanyi D.M."/>
            <person name="Validov S.Z."/>
        </authorList>
    </citation>
    <scope>NUCLEOTIDE SEQUENCE</scope>
    <source>
        <strain evidence="7">MGMM8</strain>
    </source>
</reference>
<evidence type="ECO:0000259" key="4">
    <source>
        <dbReference type="SMART" id="SM00065"/>
    </source>
</evidence>
<dbReference type="Proteomes" id="UP000325576">
    <property type="component" value="Unassembled WGS sequence"/>
</dbReference>
<keyword evidence="2 5" id="KW-0418">Kinase</keyword>
<dbReference type="Gene3D" id="1.20.5.1930">
    <property type="match status" value="1"/>
</dbReference>
<dbReference type="InterPro" id="IPR050482">
    <property type="entry name" value="Sensor_HK_TwoCompSys"/>
</dbReference>
<dbReference type="SUPFAM" id="SSF55781">
    <property type="entry name" value="GAF domain-like"/>
    <property type="match status" value="2"/>
</dbReference>
<dbReference type="Proteomes" id="UP000627573">
    <property type="component" value="Unassembled WGS sequence"/>
</dbReference>
<evidence type="ECO:0000256" key="2">
    <source>
        <dbReference type="ARBA" id="ARBA00022777"/>
    </source>
</evidence>
<reference evidence="6 9" key="2">
    <citation type="submission" date="2020-12" db="EMBL/GenBank/DDBJ databases">
        <title>Draft genome sequence of furan degrading bacterial strain FUR100.</title>
        <authorList>
            <person name="Woiski C."/>
        </authorList>
    </citation>
    <scope>NUCLEOTIDE SEQUENCE [LARGE SCALE GENOMIC DNA]</scope>
    <source>
        <strain evidence="6 9">FUR100</strain>
    </source>
</reference>
<dbReference type="CDD" id="cd16917">
    <property type="entry name" value="HATPase_UhpB-NarQ-NarX-like"/>
    <property type="match status" value="1"/>
</dbReference>
<dbReference type="RefSeq" id="WP_021332279.1">
    <property type="nucleotide sequence ID" value="NZ_CP011295.1"/>
</dbReference>
<feature type="domain" description="GAF" evidence="4">
    <location>
        <begin position="213"/>
        <end position="351"/>
    </location>
</feature>
<evidence type="ECO:0000313" key="6">
    <source>
        <dbReference type="EMBL" id="MBH5146104.1"/>
    </source>
</evidence>
<evidence type="ECO:0000313" key="9">
    <source>
        <dbReference type="Proteomes" id="UP000627573"/>
    </source>
</evidence>
<dbReference type="PANTHER" id="PTHR24421">
    <property type="entry name" value="NITRATE/NITRITE SENSOR PROTEIN NARX-RELATED"/>
    <property type="match status" value="1"/>
</dbReference>
<dbReference type="InterPro" id="IPR003594">
    <property type="entry name" value="HATPase_dom"/>
</dbReference>
<proteinExistence type="predicted"/>
<evidence type="ECO:0000313" key="8">
    <source>
        <dbReference type="Proteomes" id="UP000325576"/>
    </source>
</evidence>
<evidence type="ECO:0000256" key="1">
    <source>
        <dbReference type="ARBA" id="ARBA00022679"/>
    </source>
</evidence>
<dbReference type="InterPro" id="IPR003018">
    <property type="entry name" value="GAF"/>
</dbReference>
<dbReference type="GO" id="GO:0016020">
    <property type="term" value="C:membrane"/>
    <property type="evidence" value="ECO:0007669"/>
    <property type="project" value="InterPro"/>
</dbReference>
<dbReference type="GO" id="GO:0046983">
    <property type="term" value="F:protein dimerization activity"/>
    <property type="evidence" value="ECO:0007669"/>
    <property type="project" value="InterPro"/>
</dbReference>
<dbReference type="Pfam" id="PF01590">
    <property type="entry name" value="GAF"/>
    <property type="match status" value="2"/>
</dbReference>
<dbReference type="GeneID" id="57485641"/>
<evidence type="ECO:0000313" key="7">
    <source>
        <dbReference type="EMBL" id="WGV48186.1"/>
    </source>
</evidence>
<dbReference type="GO" id="GO:0000155">
    <property type="term" value="F:phosphorelay sensor kinase activity"/>
    <property type="evidence" value="ECO:0007669"/>
    <property type="project" value="InterPro"/>
</dbReference>
<evidence type="ECO:0000256" key="3">
    <source>
        <dbReference type="ARBA" id="ARBA00023012"/>
    </source>
</evidence>
<dbReference type="Gene3D" id="3.30.565.10">
    <property type="entry name" value="Histidine kinase-like ATPase, C-terminal domain"/>
    <property type="match status" value="1"/>
</dbReference>
<keyword evidence="3" id="KW-0902">Two-component regulatory system</keyword>
<protein>
    <submittedName>
        <fullName evidence="6">GAF domain-containing protein</fullName>
    </submittedName>
    <submittedName>
        <fullName evidence="5">Histidine kinase</fullName>
    </submittedName>
</protein>
<feature type="domain" description="GAF" evidence="4">
    <location>
        <begin position="45"/>
        <end position="192"/>
    </location>
</feature>
<keyword evidence="9" id="KW-1185">Reference proteome</keyword>
<accession>A0A0C2VKU6</accession>
<dbReference type="EMBL" id="MRBO01000331">
    <property type="protein sequence ID" value="KAB2585434.1"/>
    <property type="molecule type" value="Genomic_DNA"/>
</dbReference>
<dbReference type="Proteomes" id="UP001230933">
    <property type="component" value="Chromosome"/>
</dbReference>
<dbReference type="EMBL" id="CP124545">
    <property type="protein sequence ID" value="WGV48186.1"/>
    <property type="molecule type" value="Genomic_DNA"/>
</dbReference>
<dbReference type="SUPFAM" id="SSF55874">
    <property type="entry name" value="ATPase domain of HSP90 chaperone/DNA topoisomerase II/histidine kinase"/>
    <property type="match status" value="1"/>
</dbReference>
<keyword evidence="1" id="KW-0808">Transferase</keyword>
<dbReference type="InterPro" id="IPR011712">
    <property type="entry name" value="Sig_transdc_His_kin_sub3_dim/P"/>
</dbReference>
<gene>
    <name evidence="5" type="ORF">BS297_10420</name>
    <name evidence="6" type="ORF">I3517_26225</name>
    <name evidence="7" type="ORF">QIE55_21975</name>
</gene>
<dbReference type="AlphaFoldDB" id="A0A0C2VKU6"/>
<sequence>MVEASGHSPARTFGELLDRLGDSNADIPTLHRLLEAVLVVGSGLDLDLTLQRIITSATTVLDCRYGALGVAAPGGGLSEFVYEGISGSQRATMGHFPEGHGVLGVLMNHPQTLRVAHLGDHPESVGFPANHPPMESFLGAPIMMRGKVFGSIYLTEKRGKAEFTQEDEVILEALAIAAGIAVENARLFEQSRTRERWLTATSAIRSRLLAGDSLEDGLQLLASRVRDLTGVDDVIVVICENGYAQVHAAASARTTSRGVRIPATTYPFDVVRSTRKLQVLTTLGALTELVPSAGSAVVAPMCVASGVVGAVIVASNSTNTHWDHDELTRIESMAELGSVAIEFDEKQKAQRLLSVLADRDRIARDLHDNVIQRLFASGMSLQSTLPDETLPESARAIVKRSLEQLDKTVREIRTTIFDLQTPTATDSSSLRRRLLDVIGDATAQSAVTPSVQFSGAIDTLVNPGIHQHAEAVLREGLSNVLRHAHAHHITIAVTADVEFAITIEDDGVGLPSDFHKSGLHNLERRAEHCGGTCTIVNHDPSGARLLWRVPLGRTNSNRPKSGR</sequence>
<dbReference type="Gene3D" id="3.30.450.40">
    <property type="match status" value="2"/>
</dbReference>
<dbReference type="SMART" id="SM00065">
    <property type="entry name" value="GAF"/>
    <property type="match status" value="2"/>
</dbReference>
<dbReference type="Pfam" id="PF07730">
    <property type="entry name" value="HisKA_3"/>
    <property type="match status" value="1"/>
</dbReference>
<dbReference type="KEGG" id="reb:XU06_21145"/>